<proteinExistence type="predicted"/>
<dbReference type="AlphaFoldDB" id="A0A6G1JI18"/>
<protein>
    <submittedName>
        <fullName evidence="1">Uncharacterized protein</fullName>
    </submittedName>
</protein>
<reference evidence="1" key="1">
    <citation type="journal article" date="2020" name="Stud. Mycol.">
        <title>101 Dothideomycetes genomes: a test case for predicting lifestyles and emergence of pathogens.</title>
        <authorList>
            <person name="Haridas S."/>
            <person name="Albert R."/>
            <person name="Binder M."/>
            <person name="Bloem J."/>
            <person name="Labutti K."/>
            <person name="Salamov A."/>
            <person name="Andreopoulos B."/>
            <person name="Baker S."/>
            <person name="Barry K."/>
            <person name="Bills G."/>
            <person name="Bluhm B."/>
            <person name="Cannon C."/>
            <person name="Castanera R."/>
            <person name="Culley D."/>
            <person name="Daum C."/>
            <person name="Ezra D."/>
            <person name="Gonzalez J."/>
            <person name="Henrissat B."/>
            <person name="Kuo A."/>
            <person name="Liang C."/>
            <person name="Lipzen A."/>
            <person name="Lutzoni F."/>
            <person name="Magnuson J."/>
            <person name="Mondo S."/>
            <person name="Nolan M."/>
            <person name="Ohm R."/>
            <person name="Pangilinan J."/>
            <person name="Park H.-J."/>
            <person name="Ramirez L."/>
            <person name="Alfaro M."/>
            <person name="Sun H."/>
            <person name="Tritt A."/>
            <person name="Yoshinaga Y."/>
            <person name="Zwiers L.-H."/>
            <person name="Turgeon B."/>
            <person name="Goodwin S."/>
            <person name="Spatafora J."/>
            <person name="Crous P."/>
            <person name="Grigoriev I."/>
        </authorList>
    </citation>
    <scope>NUCLEOTIDE SEQUENCE</scope>
    <source>
        <strain evidence="1">CBS 122367</strain>
    </source>
</reference>
<accession>A0A6G1JI18</accession>
<evidence type="ECO:0000313" key="2">
    <source>
        <dbReference type="Proteomes" id="UP000799291"/>
    </source>
</evidence>
<sequence length="131" mass="14613">MRQTPPRAVRRRLSFRNFSQLVRRSVHALPRRAPAARAMLRTIQYIHAALPAPLSQSAALVLPLSSFGASPNHSEGRLLCLVKCPIPSCHSSWREQSMEAYPRQTHSLAQLAVRRACVSSCSRSDGLGTWR</sequence>
<dbReference type="EMBL" id="MU005571">
    <property type="protein sequence ID" value="KAF2690207.1"/>
    <property type="molecule type" value="Genomic_DNA"/>
</dbReference>
<keyword evidence="2" id="KW-1185">Reference proteome</keyword>
<organism evidence="1 2">
    <name type="scientific">Lentithecium fluviatile CBS 122367</name>
    <dbReference type="NCBI Taxonomy" id="1168545"/>
    <lineage>
        <taxon>Eukaryota</taxon>
        <taxon>Fungi</taxon>
        <taxon>Dikarya</taxon>
        <taxon>Ascomycota</taxon>
        <taxon>Pezizomycotina</taxon>
        <taxon>Dothideomycetes</taxon>
        <taxon>Pleosporomycetidae</taxon>
        <taxon>Pleosporales</taxon>
        <taxon>Massarineae</taxon>
        <taxon>Lentitheciaceae</taxon>
        <taxon>Lentithecium</taxon>
    </lineage>
</organism>
<evidence type="ECO:0000313" key="1">
    <source>
        <dbReference type="EMBL" id="KAF2690207.1"/>
    </source>
</evidence>
<dbReference type="Proteomes" id="UP000799291">
    <property type="component" value="Unassembled WGS sequence"/>
</dbReference>
<name>A0A6G1JI18_9PLEO</name>
<gene>
    <name evidence="1" type="ORF">K458DRAFT_100129</name>
</gene>